<dbReference type="PROSITE" id="PS51473">
    <property type="entry name" value="GNK2"/>
    <property type="match status" value="2"/>
</dbReference>
<evidence type="ECO:0000256" key="1">
    <source>
        <dbReference type="ARBA" id="ARBA00004167"/>
    </source>
</evidence>
<evidence type="ECO:0000256" key="7">
    <source>
        <dbReference type="ARBA" id="ARBA00022741"/>
    </source>
</evidence>
<keyword evidence="10 15" id="KW-1133">Transmembrane helix</keyword>
<dbReference type="InterPro" id="IPR002902">
    <property type="entry name" value="GNK2"/>
</dbReference>
<evidence type="ECO:0000256" key="9">
    <source>
        <dbReference type="ARBA" id="ARBA00022840"/>
    </source>
</evidence>
<evidence type="ECO:0000256" key="14">
    <source>
        <dbReference type="PROSITE-ProRule" id="PRU10141"/>
    </source>
</evidence>
<sequence>MCQSPSLGIFGLVFKKANGREVFAFARSSYKEKIKLMNLISILCFVLISFGVASVSAETTCPNNGGGFTPNGTYDANRRLILSYLPSNVTAQKGLFYNGSIGQEPNRIYVTGMCMPGSDTVVCSDCIKMASDDLLQRCPNQTEAYSWAPHPTLCYVRYSNTSFLGSLDLSPWQSITHRANVTSDLTEFRKIWEDLAVRMIDAASTSKSSPSSSDNYYTANTAALNPFQEIYALMQCTPDLSSSDCKTCLRESVRHYNDRPCCNRRQGTRVRRPSCYLRMETYTFSKASFVNFTAASPLPVDDQPSKINNGEDSKRLSTGIVVAITVATVVGVLILLVLGYVLCRRRNSYQRTQFENDSDISTTNSSQYDFKTIEVATNNFSSSNKLGEGGFGEVYKGTLSTGTEVAVKRLSKMSGQGTREFRNEAVLVSKLQHRNLVRLLGFCLEGEEKILIYEFVPNKSLDYFLFDPEKQGQLDWSQRYKIIGGIARGILYLHQDSQLTIIHRDLKTSNILLDADMNPKISDFGLSTIFGIDQTQGNTNRIAGTYAYMSPEYALQGQFSMKSDVYSFGVLVLEIISGKKNSNVYQMDETSTAGNLVNNAWRLWRNGSPLELLDPSIGRNNQSNEVTRCIHIALLCVQDNPEDRPMLSTIILMLTSNTISLPVPQLPSFFPRSRPEFEQSLAEDGTDSLKKTLKRAAMCSLSTSLLLPARLKPGYSDKRGNSSNSLLVSNGRSKMKSQGIVPMTRLFGPAIFESSKLKVLFVGVDEKKHPPTLPRTYTLTHSDITAKLTLAISHSINNSQLQGWANKLYRDEVVAEWKKVKGKMSLHVHCHISGGHILLDIFAKFRYYIFCKELPIVLKAIVHGDGDLLNKYPELQEAPVWVHFHSNVDEFNRVECWGPLWEATTTTSPDDDGHRRTHTLPESQCVDECTCCSPPVISIPWSHTLSNEMSNDYSRTQAEGKCLTPNPEKL</sequence>
<dbReference type="PROSITE" id="PS50011">
    <property type="entry name" value="PROTEIN_KINASE_DOM"/>
    <property type="match status" value="1"/>
</dbReference>
<feature type="binding site" evidence="14">
    <location>
        <position position="408"/>
    </location>
    <ligand>
        <name>ATP</name>
        <dbReference type="ChEBI" id="CHEBI:30616"/>
    </ligand>
</feature>
<accession>A0ABQ8CDP8</accession>
<keyword evidence="6" id="KW-0677">Repeat</keyword>
<evidence type="ECO:0000256" key="13">
    <source>
        <dbReference type="ARBA" id="ARBA00023180"/>
    </source>
</evidence>
<evidence type="ECO:0000313" key="18">
    <source>
        <dbReference type="EMBL" id="KAH0915206.1"/>
    </source>
</evidence>
<reference evidence="18 19" key="1">
    <citation type="submission" date="2021-05" db="EMBL/GenBank/DDBJ databases">
        <title>Genome Assembly of Synthetic Allotetraploid Brassica napus Reveals Homoeologous Exchanges between Subgenomes.</title>
        <authorList>
            <person name="Davis J.T."/>
        </authorList>
    </citation>
    <scope>NUCLEOTIDE SEQUENCE [LARGE SCALE GENOMIC DNA]</scope>
    <source>
        <strain evidence="19">cv. Da-Ae</strain>
        <tissue evidence="18">Seedling</tissue>
    </source>
</reference>
<evidence type="ECO:0000256" key="8">
    <source>
        <dbReference type="ARBA" id="ARBA00022777"/>
    </source>
</evidence>
<dbReference type="Pfam" id="PF01657">
    <property type="entry name" value="Stress-antifung"/>
    <property type="match status" value="2"/>
</dbReference>
<dbReference type="InterPro" id="IPR001245">
    <property type="entry name" value="Ser-Thr/Tyr_kinase_cat_dom"/>
</dbReference>
<dbReference type="Proteomes" id="UP000824890">
    <property type="component" value="Unassembled WGS sequence"/>
</dbReference>
<evidence type="ECO:0000256" key="15">
    <source>
        <dbReference type="SAM" id="Phobius"/>
    </source>
</evidence>
<dbReference type="Gene3D" id="3.30.430.20">
    <property type="entry name" value="Gnk2 domain, C-X8-C-X2-C motif"/>
    <property type="match status" value="2"/>
</dbReference>
<keyword evidence="12" id="KW-0675">Receptor</keyword>
<dbReference type="EMBL" id="JAGKQM010000008">
    <property type="protein sequence ID" value="KAH0915206.1"/>
    <property type="molecule type" value="Genomic_DNA"/>
</dbReference>
<dbReference type="PANTHER" id="PTHR27002">
    <property type="entry name" value="RECEPTOR-LIKE SERINE/THREONINE-PROTEIN KINASE SD1-8"/>
    <property type="match status" value="1"/>
</dbReference>
<dbReference type="SUPFAM" id="SSF56112">
    <property type="entry name" value="Protein kinase-like (PK-like)"/>
    <property type="match status" value="1"/>
</dbReference>
<feature type="domain" description="Gnk2-homologous" evidence="17">
    <location>
        <begin position="169"/>
        <end position="284"/>
    </location>
</feature>
<feature type="transmembrane region" description="Helical" evidence="15">
    <location>
        <begin position="36"/>
        <end position="55"/>
    </location>
</feature>
<dbReference type="CDD" id="cd14066">
    <property type="entry name" value="STKc_IRAK"/>
    <property type="match status" value="1"/>
</dbReference>
<feature type="transmembrane region" description="Helical" evidence="15">
    <location>
        <begin position="320"/>
        <end position="343"/>
    </location>
</feature>
<dbReference type="Pfam" id="PF07714">
    <property type="entry name" value="PK_Tyr_Ser-Thr"/>
    <property type="match status" value="1"/>
</dbReference>
<evidence type="ECO:0000313" key="19">
    <source>
        <dbReference type="Proteomes" id="UP000824890"/>
    </source>
</evidence>
<dbReference type="Gene3D" id="1.10.510.10">
    <property type="entry name" value="Transferase(Phosphotransferase) domain 1"/>
    <property type="match status" value="1"/>
</dbReference>
<keyword evidence="7 14" id="KW-0547">Nucleotide-binding</keyword>
<keyword evidence="8" id="KW-0418">Kinase</keyword>
<feature type="domain" description="Gnk2-homologous" evidence="17">
    <location>
        <begin position="56"/>
        <end position="163"/>
    </location>
</feature>
<keyword evidence="11 15" id="KW-0472">Membrane</keyword>
<keyword evidence="4 15" id="KW-0812">Transmembrane</keyword>
<dbReference type="InterPro" id="IPR017441">
    <property type="entry name" value="Protein_kinase_ATP_BS"/>
</dbReference>
<feature type="domain" description="Protein kinase" evidence="16">
    <location>
        <begin position="380"/>
        <end position="659"/>
    </location>
</feature>
<dbReference type="InterPro" id="IPR008271">
    <property type="entry name" value="Ser/Thr_kinase_AS"/>
</dbReference>
<evidence type="ECO:0000256" key="4">
    <source>
        <dbReference type="ARBA" id="ARBA00022692"/>
    </source>
</evidence>
<dbReference type="CDD" id="cd23509">
    <property type="entry name" value="Gnk2-like"/>
    <property type="match status" value="2"/>
</dbReference>
<organism evidence="18 19">
    <name type="scientific">Brassica napus</name>
    <name type="common">Rape</name>
    <dbReference type="NCBI Taxonomy" id="3708"/>
    <lineage>
        <taxon>Eukaryota</taxon>
        <taxon>Viridiplantae</taxon>
        <taxon>Streptophyta</taxon>
        <taxon>Embryophyta</taxon>
        <taxon>Tracheophyta</taxon>
        <taxon>Spermatophyta</taxon>
        <taxon>Magnoliopsida</taxon>
        <taxon>eudicotyledons</taxon>
        <taxon>Gunneridae</taxon>
        <taxon>Pentapetalae</taxon>
        <taxon>rosids</taxon>
        <taxon>malvids</taxon>
        <taxon>Brassicales</taxon>
        <taxon>Brassicaceae</taxon>
        <taxon>Brassiceae</taxon>
        <taxon>Brassica</taxon>
    </lineage>
</organism>
<dbReference type="Gene3D" id="3.30.200.20">
    <property type="entry name" value="Phosphorylase Kinase, domain 1"/>
    <property type="match status" value="1"/>
</dbReference>
<evidence type="ECO:0000256" key="12">
    <source>
        <dbReference type="ARBA" id="ARBA00023170"/>
    </source>
</evidence>
<evidence type="ECO:0000256" key="11">
    <source>
        <dbReference type="ARBA" id="ARBA00023136"/>
    </source>
</evidence>
<keyword evidence="13" id="KW-0325">Glycoprotein</keyword>
<proteinExistence type="predicted"/>
<comment type="caution">
    <text evidence="18">The sequence shown here is derived from an EMBL/GenBank/DDBJ whole genome shotgun (WGS) entry which is preliminary data.</text>
</comment>
<protein>
    <submittedName>
        <fullName evidence="18">Uncharacterized protein</fullName>
    </submittedName>
</protein>
<evidence type="ECO:0000259" key="16">
    <source>
        <dbReference type="PROSITE" id="PS50011"/>
    </source>
</evidence>
<name>A0ABQ8CDP8_BRANA</name>
<keyword evidence="5" id="KW-0732">Signal</keyword>
<dbReference type="SMART" id="SM00220">
    <property type="entry name" value="S_TKc"/>
    <property type="match status" value="1"/>
</dbReference>
<dbReference type="InterPro" id="IPR024438">
    <property type="entry name" value="Staygreen"/>
</dbReference>
<evidence type="ECO:0000256" key="2">
    <source>
        <dbReference type="ARBA" id="ARBA00022527"/>
    </source>
</evidence>
<keyword evidence="3" id="KW-0808">Transferase</keyword>
<keyword evidence="2" id="KW-0723">Serine/threonine-protein kinase</keyword>
<dbReference type="InterPro" id="IPR000719">
    <property type="entry name" value="Prot_kinase_dom"/>
</dbReference>
<keyword evidence="19" id="KW-1185">Reference proteome</keyword>
<evidence type="ECO:0000256" key="5">
    <source>
        <dbReference type="ARBA" id="ARBA00022729"/>
    </source>
</evidence>
<evidence type="ECO:0000256" key="3">
    <source>
        <dbReference type="ARBA" id="ARBA00022679"/>
    </source>
</evidence>
<dbReference type="InterPro" id="IPR011009">
    <property type="entry name" value="Kinase-like_dom_sf"/>
</dbReference>
<dbReference type="InterPro" id="IPR038408">
    <property type="entry name" value="GNK2_sf"/>
</dbReference>
<dbReference type="PROSITE" id="PS00107">
    <property type="entry name" value="PROTEIN_KINASE_ATP"/>
    <property type="match status" value="1"/>
</dbReference>
<keyword evidence="9 14" id="KW-0067">ATP-binding</keyword>
<dbReference type="PROSITE" id="PS00108">
    <property type="entry name" value="PROTEIN_KINASE_ST"/>
    <property type="match status" value="1"/>
</dbReference>
<dbReference type="Pfam" id="PF12638">
    <property type="entry name" value="Staygreen"/>
    <property type="match status" value="1"/>
</dbReference>
<evidence type="ECO:0000256" key="10">
    <source>
        <dbReference type="ARBA" id="ARBA00022989"/>
    </source>
</evidence>
<dbReference type="PANTHER" id="PTHR27002:SF453">
    <property type="entry name" value="CYSTEINE-RICH RECEPTOR-LIKE PROTEIN KINASE 22"/>
    <property type="match status" value="1"/>
</dbReference>
<evidence type="ECO:0000259" key="17">
    <source>
        <dbReference type="PROSITE" id="PS51473"/>
    </source>
</evidence>
<comment type="subcellular location">
    <subcellularLocation>
        <location evidence="1">Membrane</location>
        <topology evidence="1">Single-pass membrane protein</topology>
    </subcellularLocation>
</comment>
<evidence type="ECO:0000256" key="6">
    <source>
        <dbReference type="ARBA" id="ARBA00022737"/>
    </source>
</evidence>
<gene>
    <name evidence="18" type="ORF">HID58_029652</name>
</gene>